<keyword evidence="1" id="KW-0812">Transmembrane</keyword>
<accession>A0A426DNH1</accession>
<evidence type="ECO:0000313" key="2">
    <source>
        <dbReference type="EMBL" id="RRK34337.1"/>
    </source>
</evidence>
<dbReference type="Proteomes" id="UP000274920">
    <property type="component" value="Unassembled WGS sequence"/>
</dbReference>
<keyword evidence="3" id="KW-1185">Reference proteome</keyword>
<reference evidence="2" key="1">
    <citation type="submission" date="2018-10" db="EMBL/GenBank/DDBJ databases">
        <title>Schaedlerella arabinophila gen. nov. sp. nov., isolated from the mouse intestinal tract and comparative analysis with the genome of the closely related altered Schaedler flora strain ASF502.</title>
        <authorList>
            <person name="Miyake S."/>
            <person name="Soh M."/>
            <person name="Seedorf H."/>
        </authorList>
    </citation>
    <scope>NUCLEOTIDE SEQUENCE [LARGE SCALE GENOMIC DNA]</scope>
    <source>
        <strain evidence="2">DSM 106076</strain>
    </source>
</reference>
<gene>
    <name evidence="2" type="ORF">EBB54_25645</name>
</gene>
<name>A0A426DNH1_9FIRM</name>
<evidence type="ECO:0000313" key="3">
    <source>
        <dbReference type="Proteomes" id="UP000274920"/>
    </source>
</evidence>
<dbReference type="AlphaFoldDB" id="A0A426DNH1"/>
<dbReference type="PANTHER" id="PTHR37826:SF3">
    <property type="entry name" value="J DOMAIN-CONTAINING PROTEIN"/>
    <property type="match status" value="1"/>
</dbReference>
<dbReference type="EMBL" id="RHJS01000002">
    <property type="protein sequence ID" value="RRK34337.1"/>
    <property type="molecule type" value="Genomic_DNA"/>
</dbReference>
<protein>
    <recommendedName>
        <fullName evidence="4">TFIIB-type zinc ribbon-containing protein</fullName>
    </recommendedName>
</protein>
<comment type="caution">
    <text evidence="2">The sequence shown here is derived from an EMBL/GenBank/DDBJ whole genome shotgun (WGS) entry which is preliminary data.</text>
</comment>
<dbReference type="PANTHER" id="PTHR37826">
    <property type="entry name" value="FLOTILLIN BAND_7_5 DOMAIN PROTEIN"/>
    <property type="match status" value="1"/>
</dbReference>
<proteinExistence type="predicted"/>
<feature type="transmembrane region" description="Helical" evidence="1">
    <location>
        <begin position="337"/>
        <end position="360"/>
    </location>
</feature>
<sequence length="364" mass="41279">MDFVQYKCPCCGAALQFSPGTQKLSCASCGNEYELETLRKFEQEEQREKGRDREQELNWEYQKEAQGARRTAEGLYICPSCGAEIEADENTVSTTCPYCDNVVVIRAAASGAYEPDVMIPFQIKGDQAKQMLENFCRGKRLLPRNFRDRSYLKNLKGYYVPYWLFDCDASAEMSFNATRTRAWSDSEYDYLETSYYLVNRAGGMEFYHVPVDGSKEMDDDTTESIEPFDYGALTEFNPAYLAGYETDKYDVDAKSAEGRAKERLYQSAEQVLRSTVNGYNTVTVKHRYLNAKNGKVHYALLPVWMFETVYNGKKYQFAINGQTGKMVGELPVDQGAFWKYLCGFTAVGTVVCSILGILLFGGVL</sequence>
<dbReference type="Gene3D" id="2.20.28.30">
    <property type="entry name" value="RNA polymerase ii, chain L"/>
    <property type="match status" value="2"/>
</dbReference>
<dbReference type="RefSeq" id="WP_125129480.1">
    <property type="nucleotide sequence ID" value="NZ_RHJS01000002.1"/>
</dbReference>
<organism evidence="2 3">
    <name type="scientific">Schaedlerella arabinosiphila</name>
    <dbReference type="NCBI Taxonomy" id="2044587"/>
    <lineage>
        <taxon>Bacteria</taxon>
        <taxon>Bacillati</taxon>
        <taxon>Bacillota</taxon>
        <taxon>Clostridia</taxon>
        <taxon>Lachnospirales</taxon>
        <taxon>Lachnospiraceae</taxon>
        <taxon>Schaedlerella</taxon>
    </lineage>
</organism>
<evidence type="ECO:0008006" key="4">
    <source>
        <dbReference type="Google" id="ProtNLM"/>
    </source>
</evidence>
<evidence type="ECO:0000256" key="1">
    <source>
        <dbReference type="SAM" id="Phobius"/>
    </source>
</evidence>
<keyword evidence="1" id="KW-1133">Transmembrane helix</keyword>
<keyword evidence="1" id="KW-0472">Membrane</keyword>